<dbReference type="Pfam" id="PF00037">
    <property type="entry name" value="Fer4"/>
    <property type="match status" value="3"/>
</dbReference>
<dbReference type="RefSeq" id="WP_066970931.1">
    <property type="nucleotide sequence ID" value="NZ_LWMT01000046.1"/>
</dbReference>
<dbReference type="Gene3D" id="3.30.70.20">
    <property type="match status" value="4"/>
</dbReference>
<dbReference type="PANTHER" id="PTHR43687">
    <property type="entry name" value="ADENYLYLSULFATE REDUCTASE, BETA SUBUNIT"/>
    <property type="match status" value="1"/>
</dbReference>
<keyword evidence="2" id="KW-0479">Metal-binding</keyword>
<keyword evidence="3" id="KW-0408">Iron</keyword>
<reference evidence="6 7" key="1">
    <citation type="submission" date="2016-04" db="EMBL/GenBank/DDBJ databases">
        <title>Genome sequence of Methanobrevibacter filiformis DSM 11501.</title>
        <authorList>
            <person name="Poehlein A."/>
            <person name="Seedorf H."/>
            <person name="Daniel R."/>
        </authorList>
    </citation>
    <scope>NUCLEOTIDE SEQUENCE [LARGE SCALE GENOMIC DNA]</scope>
    <source>
        <strain evidence="6 7">DSM 11501</strain>
    </source>
</reference>
<name>A0A166EW59_9EURY</name>
<keyword evidence="1" id="KW-0004">4Fe-4S</keyword>
<evidence type="ECO:0000313" key="7">
    <source>
        <dbReference type="Proteomes" id="UP000077066"/>
    </source>
</evidence>
<organism evidence="6 7">
    <name type="scientific">Methanobrevibacter filiformis</name>
    <dbReference type="NCBI Taxonomy" id="55758"/>
    <lineage>
        <taxon>Archaea</taxon>
        <taxon>Methanobacteriati</taxon>
        <taxon>Methanobacteriota</taxon>
        <taxon>Methanomada group</taxon>
        <taxon>Methanobacteria</taxon>
        <taxon>Methanobacteriales</taxon>
        <taxon>Methanobacteriaceae</taxon>
        <taxon>Methanobrevibacter</taxon>
    </lineage>
</organism>
<comment type="caution">
    <text evidence="6">The sequence shown here is derived from an EMBL/GenBank/DDBJ whole genome shotgun (WGS) entry which is preliminary data.</text>
</comment>
<dbReference type="SUPFAM" id="SSF54862">
    <property type="entry name" value="4Fe-4S ferredoxins"/>
    <property type="match status" value="1"/>
</dbReference>
<feature type="domain" description="4Fe-4S ferredoxin-type" evidence="5">
    <location>
        <begin position="229"/>
        <end position="258"/>
    </location>
</feature>
<feature type="domain" description="4Fe-4S ferredoxin-type" evidence="5">
    <location>
        <begin position="71"/>
        <end position="100"/>
    </location>
</feature>
<dbReference type="InterPro" id="IPR017900">
    <property type="entry name" value="4Fe4S_Fe_S_CS"/>
</dbReference>
<sequence length="289" mass="32103">MELTFKKQIETLRKEVILKSADLDDDIDDFNVDIGDYTSKGKTLAISPRCVRCDLCVIECPVGAISSSTSIRRSRVKDNCVKCEICAQTCPVSCIYVMETNSIISSETNLVSYNLVESKVPHRTLKMEKINVDTHKCVACGTCKKFCPTKAITIKNDESEDTGEVFESINNDLNETLDNNLDETDYPELYKKYSHVKKEICIGCGSCANLCPQSAISLKRTLGSVIVTKNLQINEEACVGCYLCEDSCPVDAIKLKDDLPVLDEDICIRCNVCSTKCPVNALKLEFLDK</sequence>
<dbReference type="STRING" id="55758.MBFIL_03600"/>
<evidence type="ECO:0000313" key="6">
    <source>
        <dbReference type="EMBL" id="KZX17078.1"/>
    </source>
</evidence>
<evidence type="ECO:0000256" key="3">
    <source>
        <dbReference type="ARBA" id="ARBA00023004"/>
    </source>
</evidence>
<dbReference type="CDD" id="cd10549">
    <property type="entry name" value="MtMvhB_like"/>
    <property type="match status" value="1"/>
</dbReference>
<evidence type="ECO:0000256" key="1">
    <source>
        <dbReference type="ARBA" id="ARBA00022485"/>
    </source>
</evidence>
<evidence type="ECO:0000259" key="5">
    <source>
        <dbReference type="PROSITE" id="PS51379"/>
    </source>
</evidence>
<dbReference type="GO" id="GO:0046872">
    <property type="term" value="F:metal ion binding"/>
    <property type="evidence" value="ECO:0007669"/>
    <property type="project" value="UniProtKB-KW"/>
</dbReference>
<feature type="domain" description="4Fe-4S ferredoxin-type" evidence="5">
    <location>
        <begin position="260"/>
        <end position="287"/>
    </location>
</feature>
<dbReference type="GO" id="GO:0016491">
    <property type="term" value="F:oxidoreductase activity"/>
    <property type="evidence" value="ECO:0007669"/>
    <property type="project" value="UniProtKB-ARBA"/>
</dbReference>
<dbReference type="Proteomes" id="UP000077066">
    <property type="component" value="Unassembled WGS sequence"/>
</dbReference>
<feature type="domain" description="4Fe-4S ferredoxin-type" evidence="5">
    <location>
        <begin position="192"/>
        <end position="221"/>
    </location>
</feature>
<dbReference type="PANTHER" id="PTHR43687:SF1">
    <property type="entry name" value="FERREDOXIN III"/>
    <property type="match status" value="1"/>
</dbReference>
<dbReference type="AlphaFoldDB" id="A0A166EW59"/>
<feature type="domain" description="4Fe-4S ferredoxin-type" evidence="5">
    <location>
        <begin position="42"/>
        <end position="70"/>
    </location>
</feature>
<evidence type="ECO:0000256" key="4">
    <source>
        <dbReference type="ARBA" id="ARBA00023014"/>
    </source>
</evidence>
<feature type="domain" description="4Fe-4S ferredoxin-type" evidence="5">
    <location>
        <begin position="128"/>
        <end position="157"/>
    </location>
</feature>
<gene>
    <name evidence="6" type="ORF">MBFIL_03600</name>
</gene>
<accession>A0A166EW59</accession>
<dbReference type="PROSITE" id="PS00198">
    <property type="entry name" value="4FE4S_FER_1"/>
    <property type="match status" value="4"/>
</dbReference>
<proteinExistence type="predicted"/>
<dbReference type="PATRIC" id="fig|55758.3.peg.401"/>
<dbReference type="InterPro" id="IPR050572">
    <property type="entry name" value="Fe-S_Ferredoxin"/>
</dbReference>
<dbReference type="GO" id="GO:0051539">
    <property type="term" value="F:4 iron, 4 sulfur cluster binding"/>
    <property type="evidence" value="ECO:0007669"/>
    <property type="project" value="UniProtKB-KW"/>
</dbReference>
<keyword evidence="7" id="KW-1185">Reference proteome</keyword>
<dbReference type="EMBL" id="LWMT01000046">
    <property type="protein sequence ID" value="KZX17078.1"/>
    <property type="molecule type" value="Genomic_DNA"/>
</dbReference>
<dbReference type="OrthoDB" id="23833at2157"/>
<dbReference type="Pfam" id="PF12838">
    <property type="entry name" value="Fer4_7"/>
    <property type="match status" value="1"/>
</dbReference>
<dbReference type="InterPro" id="IPR017896">
    <property type="entry name" value="4Fe4S_Fe-S-bd"/>
</dbReference>
<protein>
    <submittedName>
        <fullName evidence="6">Ferredoxin</fullName>
    </submittedName>
</protein>
<keyword evidence="4" id="KW-0411">Iron-sulfur</keyword>
<dbReference type="PROSITE" id="PS51379">
    <property type="entry name" value="4FE4S_FER_2"/>
    <property type="match status" value="6"/>
</dbReference>
<evidence type="ECO:0000256" key="2">
    <source>
        <dbReference type="ARBA" id="ARBA00022723"/>
    </source>
</evidence>